<dbReference type="Pfam" id="PF13822">
    <property type="entry name" value="ACC_epsilon"/>
    <property type="match status" value="1"/>
</dbReference>
<protein>
    <submittedName>
        <fullName evidence="2">Acyl-CoA carboxylase subunit epsilon</fullName>
    </submittedName>
</protein>
<sequence>MSDHFLSVSSGFPDDEELAAVLAVFGALGSVKRPKRDLPPAPAPWRRAAGYTPPGSWMSRTR</sequence>
<gene>
    <name evidence="2" type="ORF">VA596_31630</name>
</gene>
<comment type="caution">
    <text evidence="2">The sequence shown here is derived from an EMBL/GenBank/DDBJ whole genome shotgun (WGS) entry which is preliminary data.</text>
</comment>
<proteinExistence type="predicted"/>
<organism evidence="2 3">
    <name type="scientific">Amycolatopsis heterodermiae</name>
    <dbReference type="NCBI Taxonomy" id="3110235"/>
    <lineage>
        <taxon>Bacteria</taxon>
        <taxon>Bacillati</taxon>
        <taxon>Actinomycetota</taxon>
        <taxon>Actinomycetes</taxon>
        <taxon>Pseudonocardiales</taxon>
        <taxon>Pseudonocardiaceae</taxon>
        <taxon>Amycolatopsis</taxon>
    </lineage>
</organism>
<dbReference type="Proteomes" id="UP001304298">
    <property type="component" value="Unassembled WGS sequence"/>
</dbReference>
<dbReference type="InterPro" id="IPR032716">
    <property type="entry name" value="ACC_epsilon"/>
</dbReference>
<accession>A0ABU5RCY7</accession>
<evidence type="ECO:0000256" key="1">
    <source>
        <dbReference type="SAM" id="MobiDB-lite"/>
    </source>
</evidence>
<evidence type="ECO:0000313" key="3">
    <source>
        <dbReference type="Proteomes" id="UP001304298"/>
    </source>
</evidence>
<feature type="region of interest" description="Disordered" evidence="1">
    <location>
        <begin position="32"/>
        <end position="62"/>
    </location>
</feature>
<name>A0ABU5RCY7_9PSEU</name>
<dbReference type="RefSeq" id="WP_323331864.1">
    <property type="nucleotide sequence ID" value="NZ_JAYFSI010000008.1"/>
</dbReference>
<evidence type="ECO:0000313" key="2">
    <source>
        <dbReference type="EMBL" id="MEA5364122.1"/>
    </source>
</evidence>
<reference evidence="2 3" key="1">
    <citation type="submission" date="2023-12" db="EMBL/GenBank/DDBJ databases">
        <title>Amycolatopsis sp. V23-08.</title>
        <authorList>
            <person name="Somphong A."/>
        </authorList>
    </citation>
    <scope>NUCLEOTIDE SEQUENCE [LARGE SCALE GENOMIC DNA]</scope>
    <source>
        <strain evidence="2 3">V23-08</strain>
    </source>
</reference>
<dbReference type="EMBL" id="JAYFSI010000008">
    <property type="protein sequence ID" value="MEA5364122.1"/>
    <property type="molecule type" value="Genomic_DNA"/>
</dbReference>
<keyword evidence="3" id="KW-1185">Reference proteome</keyword>